<evidence type="ECO:0000256" key="1">
    <source>
        <dbReference type="SAM" id="MobiDB-lite"/>
    </source>
</evidence>
<evidence type="ECO:0000313" key="3">
    <source>
        <dbReference type="Proteomes" id="UP001153269"/>
    </source>
</evidence>
<accession>A0A9N7YNG8</accession>
<name>A0A9N7YNG8_PLEPL</name>
<organism evidence="2 3">
    <name type="scientific">Pleuronectes platessa</name>
    <name type="common">European plaice</name>
    <dbReference type="NCBI Taxonomy" id="8262"/>
    <lineage>
        <taxon>Eukaryota</taxon>
        <taxon>Metazoa</taxon>
        <taxon>Chordata</taxon>
        <taxon>Craniata</taxon>
        <taxon>Vertebrata</taxon>
        <taxon>Euteleostomi</taxon>
        <taxon>Actinopterygii</taxon>
        <taxon>Neopterygii</taxon>
        <taxon>Teleostei</taxon>
        <taxon>Neoteleostei</taxon>
        <taxon>Acanthomorphata</taxon>
        <taxon>Carangaria</taxon>
        <taxon>Pleuronectiformes</taxon>
        <taxon>Pleuronectoidei</taxon>
        <taxon>Pleuronectidae</taxon>
        <taxon>Pleuronectes</taxon>
    </lineage>
</organism>
<reference evidence="2" key="1">
    <citation type="submission" date="2020-03" db="EMBL/GenBank/DDBJ databases">
        <authorList>
            <person name="Weist P."/>
        </authorList>
    </citation>
    <scope>NUCLEOTIDE SEQUENCE</scope>
</reference>
<dbReference type="Proteomes" id="UP001153269">
    <property type="component" value="Unassembled WGS sequence"/>
</dbReference>
<proteinExistence type="predicted"/>
<sequence>MSTNFPEIEIPTEEAVGSHTLTFWPRKITTAQMMIAASLSTVQNLVITEQTVTEPLKSSWTLAPQCVTTQSVTTQSVTALSHDTGDPELAPQGQNQHS</sequence>
<evidence type="ECO:0000313" key="2">
    <source>
        <dbReference type="EMBL" id="CAB1438326.1"/>
    </source>
</evidence>
<comment type="caution">
    <text evidence="2">The sequence shown here is derived from an EMBL/GenBank/DDBJ whole genome shotgun (WGS) entry which is preliminary data.</text>
</comment>
<feature type="region of interest" description="Disordered" evidence="1">
    <location>
        <begin position="77"/>
        <end position="98"/>
    </location>
</feature>
<dbReference type="EMBL" id="CADEAL010002138">
    <property type="protein sequence ID" value="CAB1438326.1"/>
    <property type="molecule type" value="Genomic_DNA"/>
</dbReference>
<keyword evidence="3" id="KW-1185">Reference proteome</keyword>
<gene>
    <name evidence="2" type="ORF">PLEPLA_LOCUS26269</name>
</gene>
<dbReference type="AlphaFoldDB" id="A0A9N7YNG8"/>
<protein>
    <submittedName>
        <fullName evidence="2">Uncharacterized protein</fullName>
    </submittedName>
</protein>